<feature type="compositionally biased region" description="Basic and acidic residues" evidence="1">
    <location>
        <begin position="632"/>
        <end position="656"/>
    </location>
</feature>
<feature type="compositionally biased region" description="Polar residues" evidence="1">
    <location>
        <begin position="769"/>
        <end position="786"/>
    </location>
</feature>
<sequence>MGKVTIFIFLISLICVSKQWDLSETNSPQAGPGSPTEYSLDQTEQEPFFENRHPAHNSAEGHASEHNKFEIHHPGVAAFENTLPEPVPVDNHDHQDPDESGNHQSDPKSSGSPEPAQNDIESHQPPDPASIQAAGAPPLYYSGYWNPPTGVPGQIPPEAPLAAAAETQESPLADHDHNAMDAADHGFNLNGYAPQNAPVGVQPESPGSWDSPPPESVTSQGPHEGAALAPISSPPEQNAADQSAPSNQGTGLPGSVPDAPESWSSPGVSESPSSQVPAESHAMIPPSATPPDSPGTTGAAGTPSVIPLISGFPMVSGVTSSPSAPAQSGSPSLASLPAAGAPTDSVAQSNPGAPGVYSGGVSNPDAPPEPAAPQANPDAASDPNGLPVSPGAPSNPAAPTNPNVLPTNPGAPAFPAAPDNPGAPAQPGALTPFVSTGYPSLPAYPGVRFNPGLQPSSSSASMLPALSGLPMSSGSQSIPAIQAAPSTPIPVVASQNVPASIPPAVSTTLPTSSSSSSPTSAPSSVPKPYSHAHTAAQAQALEQARAQAQKQPQTVTQAPATAVECDNATAPKPPECVTPPTPPQCVPPQNTSCAPSTASPHECTTSPNSQSPECSMPEVVTPTSPVTTARPRPTERAKRHESSTVEPSKKAKESKVVTKLRAPWKAMKRIYPPRKQNAKKKTSLTERSKVNEQAPGQSPAPIIESTTTPMTPIDEEEIAHISHLDRTPKPGSYRMNTIYRSDGSASGNADQDSGRGPETDLPGGEEASETSPNVTPTSLVDNSTIPGSGPASRSMVIYGADDSSGTNALPAKTAPAVDHIALVPSADTAVPAQRGPNSPSSSLATAFADASMDRNIKIVPRQTHSKTSQISRTRIRKRIQAKIE</sequence>
<evidence type="ECO:0000313" key="4">
    <source>
        <dbReference type="RefSeq" id="XP_018497085.1"/>
    </source>
</evidence>
<feature type="compositionally biased region" description="Polar residues" evidence="1">
    <location>
        <begin position="590"/>
        <end position="613"/>
    </location>
</feature>
<evidence type="ECO:0000256" key="1">
    <source>
        <dbReference type="SAM" id="MobiDB-lite"/>
    </source>
</evidence>
<gene>
    <name evidence="4" type="primary">LOC108864987</name>
</gene>
<reference evidence="4" key="1">
    <citation type="submission" date="2025-08" db="UniProtKB">
        <authorList>
            <consortium name="RefSeq"/>
        </authorList>
    </citation>
    <scope>IDENTIFICATION</scope>
</reference>
<feature type="compositionally biased region" description="Polar residues" evidence="1">
    <location>
        <begin position="102"/>
        <end position="112"/>
    </location>
</feature>
<feature type="compositionally biased region" description="Basic residues" evidence="1">
    <location>
        <begin position="666"/>
        <end position="682"/>
    </location>
</feature>
<feature type="compositionally biased region" description="Pro residues" evidence="1">
    <location>
        <begin position="571"/>
        <end position="586"/>
    </location>
</feature>
<dbReference type="RefSeq" id="XP_018497085.1">
    <property type="nucleotide sequence ID" value="XM_018641569.1"/>
</dbReference>
<evidence type="ECO:0000256" key="2">
    <source>
        <dbReference type="SAM" id="SignalP"/>
    </source>
</evidence>
<feature type="compositionally biased region" description="Polar residues" evidence="1">
    <location>
        <begin position="234"/>
        <end position="250"/>
    </location>
</feature>
<feature type="region of interest" description="Disordered" evidence="1">
    <location>
        <begin position="81"/>
        <end position="481"/>
    </location>
</feature>
<feature type="compositionally biased region" description="Low complexity" evidence="1">
    <location>
        <begin position="260"/>
        <end position="277"/>
    </location>
</feature>
<feature type="compositionally biased region" description="Basic and acidic residues" evidence="1">
    <location>
        <begin position="172"/>
        <end position="184"/>
    </location>
</feature>
<protein>
    <submittedName>
        <fullName evidence="4">Basic proline-rich protein-like</fullName>
    </submittedName>
</protein>
<proteinExistence type="predicted"/>
<feature type="compositionally biased region" description="Low complexity" evidence="1">
    <location>
        <begin position="617"/>
        <end position="631"/>
    </location>
</feature>
<dbReference type="KEGG" id="goe:108864987"/>
<feature type="compositionally biased region" description="Polar residues" evidence="1">
    <location>
        <begin position="734"/>
        <end position="751"/>
    </location>
</feature>
<dbReference type="GeneID" id="108864987"/>
<dbReference type="Proteomes" id="UP000694867">
    <property type="component" value="Unplaced"/>
</dbReference>
<keyword evidence="2" id="KW-0732">Signal</keyword>
<feature type="region of interest" description="Disordered" evidence="1">
    <location>
        <begin position="500"/>
        <end position="807"/>
    </location>
</feature>
<dbReference type="AlphaFoldDB" id="A0AAJ7L792"/>
<feature type="compositionally biased region" description="Low complexity" evidence="1">
    <location>
        <begin position="451"/>
        <end position="470"/>
    </location>
</feature>
<feature type="compositionally biased region" description="Basic and acidic residues" evidence="1">
    <location>
        <begin position="90"/>
        <end position="101"/>
    </location>
</feature>
<feature type="compositionally biased region" description="Basic and acidic residues" evidence="1">
    <location>
        <begin position="718"/>
        <end position="728"/>
    </location>
</feature>
<name>A0AAJ7L792_9ACAR</name>
<feature type="region of interest" description="Disordered" evidence="1">
    <location>
        <begin position="24"/>
        <end position="64"/>
    </location>
</feature>
<feature type="signal peptide" evidence="2">
    <location>
        <begin position="1"/>
        <end position="19"/>
    </location>
</feature>
<feature type="chain" id="PRO_5042576206" evidence="2">
    <location>
        <begin position="20"/>
        <end position="884"/>
    </location>
</feature>
<evidence type="ECO:0000313" key="3">
    <source>
        <dbReference type="Proteomes" id="UP000694867"/>
    </source>
</evidence>
<feature type="compositionally biased region" description="Low complexity" evidence="1">
    <location>
        <begin position="372"/>
        <end position="404"/>
    </location>
</feature>
<keyword evidence="3" id="KW-1185">Reference proteome</keyword>
<organism evidence="3 4">
    <name type="scientific">Galendromus occidentalis</name>
    <name type="common">western predatory mite</name>
    <dbReference type="NCBI Taxonomy" id="34638"/>
    <lineage>
        <taxon>Eukaryota</taxon>
        <taxon>Metazoa</taxon>
        <taxon>Ecdysozoa</taxon>
        <taxon>Arthropoda</taxon>
        <taxon>Chelicerata</taxon>
        <taxon>Arachnida</taxon>
        <taxon>Acari</taxon>
        <taxon>Parasitiformes</taxon>
        <taxon>Mesostigmata</taxon>
        <taxon>Gamasina</taxon>
        <taxon>Phytoseioidea</taxon>
        <taxon>Phytoseiidae</taxon>
        <taxon>Typhlodrominae</taxon>
        <taxon>Galendromus</taxon>
    </lineage>
</organism>
<feature type="compositionally biased region" description="Low complexity" evidence="1">
    <location>
        <begin position="502"/>
        <end position="551"/>
    </location>
</feature>
<accession>A0AAJ7L792</accession>
<feature type="compositionally biased region" description="Low complexity" evidence="1">
    <location>
        <begin position="320"/>
        <end position="342"/>
    </location>
</feature>